<dbReference type="EMBL" id="NNAY01002633">
    <property type="protein sequence ID" value="OXU20892.1"/>
    <property type="molecule type" value="Genomic_DNA"/>
</dbReference>
<accession>A0A232ERE0</accession>
<keyword evidence="2" id="KW-1185">Reference proteome</keyword>
<evidence type="ECO:0000313" key="1">
    <source>
        <dbReference type="EMBL" id="OXU20892.1"/>
    </source>
</evidence>
<sequence>MYKKEKLELSQQLIFQDYYNYTTLLYAPSSRINNTPFPHSIVCSNVLGYLIAAKDLNKTI</sequence>
<gene>
    <name evidence="1" type="ORF">TSAR_010153</name>
</gene>
<reference evidence="1 2" key="1">
    <citation type="journal article" date="2017" name="Curr. Biol.">
        <title>The Evolution of Venom by Co-option of Single-Copy Genes.</title>
        <authorList>
            <person name="Martinson E.O."/>
            <person name="Mrinalini"/>
            <person name="Kelkar Y.D."/>
            <person name="Chang C.H."/>
            <person name="Werren J.H."/>
        </authorList>
    </citation>
    <scope>NUCLEOTIDE SEQUENCE [LARGE SCALE GENOMIC DNA]</scope>
    <source>
        <strain evidence="1 2">Alberta</strain>
        <tissue evidence="1">Whole body</tissue>
    </source>
</reference>
<evidence type="ECO:0000313" key="2">
    <source>
        <dbReference type="Proteomes" id="UP000215335"/>
    </source>
</evidence>
<proteinExistence type="predicted"/>
<organism evidence="1 2">
    <name type="scientific">Trichomalopsis sarcophagae</name>
    <dbReference type="NCBI Taxonomy" id="543379"/>
    <lineage>
        <taxon>Eukaryota</taxon>
        <taxon>Metazoa</taxon>
        <taxon>Ecdysozoa</taxon>
        <taxon>Arthropoda</taxon>
        <taxon>Hexapoda</taxon>
        <taxon>Insecta</taxon>
        <taxon>Pterygota</taxon>
        <taxon>Neoptera</taxon>
        <taxon>Endopterygota</taxon>
        <taxon>Hymenoptera</taxon>
        <taxon>Apocrita</taxon>
        <taxon>Proctotrupomorpha</taxon>
        <taxon>Chalcidoidea</taxon>
        <taxon>Pteromalidae</taxon>
        <taxon>Pteromalinae</taxon>
        <taxon>Trichomalopsis</taxon>
    </lineage>
</organism>
<protein>
    <submittedName>
        <fullName evidence="1">Uncharacterized protein</fullName>
    </submittedName>
</protein>
<comment type="caution">
    <text evidence="1">The sequence shown here is derived from an EMBL/GenBank/DDBJ whole genome shotgun (WGS) entry which is preliminary data.</text>
</comment>
<dbReference type="Proteomes" id="UP000215335">
    <property type="component" value="Unassembled WGS sequence"/>
</dbReference>
<name>A0A232ERE0_9HYME</name>
<dbReference type="AlphaFoldDB" id="A0A232ERE0"/>